<feature type="domain" description="NACHT-NTPase and P-loop NTPases N-terminal" evidence="1">
    <location>
        <begin position="10"/>
        <end position="130"/>
    </location>
</feature>
<sequence length="149" mass="16641">MSGIEVLGLISSIISVIDASLEIYNAVKDASGLPASFRDVASRLPVIKITIRKAIDEFHTNESDDFYKDMKPSLEMCKEKVEELEGIFRHAMRSSEASRIAKSLNAIRTIRKAERVMLLKTGIMEDLQVLTANQTIRTATRAQVQELSD</sequence>
<protein>
    <recommendedName>
        <fullName evidence="1">NACHT-NTPase and P-loop NTPases N-terminal domain-containing protein</fullName>
    </recommendedName>
</protein>
<dbReference type="Pfam" id="PF17107">
    <property type="entry name" value="SesA"/>
    <property type="match status" value="1"/>
</dbReference>
<evidence type="ECO:0000313" key="2">
    <source>
        <dbReference type="EMBL" id="KAF3765988.1"/>
    </source>
</evidence>
<dbReference type="RefSeq" id="XP_040776949.1">
    <property type="nucleotide sequence ID" value="XM_040919006.1"/>
</dbReference>
<dbReference type="OrthoDB" id="674604at2759"/>
<name>A0A9P4Y3G4_CRYP1</name>
<accession>A0A9P4Y3G4</accession>
<organism evidence="2 3">
    <name type="scientific">Cryphonectria parasitica (strain ATCC 38755 / EP155)</name>
    <dbReference type="NCBI Taxonomy" id="660469"/>
    <lineage>
        <taxon>Eukaryota</taxon>
        <taxon>Fungi</taxon>
        <taxon>Dikarya</taxon>
        <taxon>Ascomycota</taxon>
        <taxon>Pezizomycotina</taxon>
        <taxon>Sordariomycetes</taxon>
        <taxon>Sordariomycetidae</taxon>
        <taxon>Diaporthales</taxon>
        <taxon>Cryphonectriaceae</taxon>
        <taxon>Cryphonectria-Endothia species complex</taxon>
        <taxon>Cryphonectria</taxon>
    </lineage>
</organism>
<dbReference type="EMBL" id="MU032347">
    <property type="protein sequence ID" value="KAF3765988.1"/>
    <property type="molecule type" value="Genomic_DNA"/>
</dbReference>
<keyword evidence="3" id="KW-1185">Reference proteome</keyword>
<dbReference type="GeneID" id="63836135"/>
<proteinExistence type="predicted"/>
<dbReference type="AlphaFoldDB" id="A0A9P4Y3G4"/>
<reference evidence="2" key="1">
    <citation type="journal article" date="2020" name="Phytopathology">
        <title>Genome sequence of the chestnut blight fungus Cryphonectria parasitica EP155: A fundamental resource for an archetypical invasive plant pathogen.</title>
        <authorList>
            <person name="Crouch J.A."/>
            <person name="Dawe A."/>
            <person name="Aerts A."/>
            <person name="Barry K."/>
            <person name="Churchill A.C.L."/>
            <person name="Grimwood J."/>
            <person name="Hillman B."/>
            <person name="Milgroom M.G."/>
            <person name="Pangilinan J."/>
            <person name="Smith M."/>
            <person name="Salamov A."/>
            <person name="Schmutz J."/>
            <person name="Yadav J."/>
            <person name="Grigoriev I.V."/>
            <person name="Nuss D."/>
        </authorList>
    </citation>
    <scope>NUCLEOTIDE SEQUENCE</scope>
    <source>
        <strain evidence="2">EP155</strain>
    </source>
</reference>
<feature type="non-terminal residue" evidence="2">
    <location>
        <position position="149"/>
    </location>
</feature>
<dbReference type="InterPro" id="IPR031352">
    <property type="entry name" value="SesA"/>
</dbReference>
<dbReference type="Proteomes" id="UP000803844">
    <property type="component" value="Unassembled WGS sequence"/>
</dbReference>
<evidence type="ECO:0000259" key="1">
    <source>
        <dbReference type="Pfam" id="PF17107"/>
    </source>
</evidence>
<evidence type="ECO:0000313" key="3">
    <source>
        <dbReference type="Proteomes" id="UP000803844"/>
    </source>
</evidence>
<gene>
    <name evidence="2" type="ORF">M406DRAFT_29197</name>
</gene>
<comment type="caution">
    <text evidence="2">The sequence shown here is derived from an EMBL/GenBank/DDBJ whole genome shotgun (WGS) entry which is preliminary data.</text>
</comment>